<evidence type="ECO:0000259" key="4">
    <source>
        <dbReference type="Pfam" id="PF00535"/>
    </source>
</evidence>
<evidence type="ECO:0000313" key="6">
    <source>
        <dbReference type="Proteomes" id="UP000199594"/>
    </source>
</evidence>
<evidence type="ECO:0000259" key="3">
    <source>
        <dbReference type="Pfam" id="PF00534"/>
    </source>
</evidence>
<dbReference type="Proteomes" id="UP000199594">
    <property type="component" value="Unassembled WGS sequence"/>
</dbReference>
<evidence type="ECO:0000256" key="2">
    <source>
        <dbReference type="ARBA" id="ARBA00022679"/>
    </source>
</evidence>
<evidence type="ECO:0000256" key="1">
    <source>
        <dbReference type="ARBA" id="ARBA00022676"/>
    </source>
</evidence>
<dbReference type="SUPFAM" id="SSF53756">
    <property type="entry name" value="UDP-Glycosyltransferase/glycogen phosphorylase"/>
    <property type="match status" value="1"/>
</dbReference>
<dbReference type="Pfam" id="PF00535">
    <property type="entry name" value="Glycos_transf_2"/>
    <property type="match status" value="1"/>
</dbReference>
<dbReference type="AlphaFoldDB" id="A0A1I7CK55"/>
<dbReference type="RefSeq" id="WP_175535127.1">
    <property type="nucleotide sequence ID" value="NZ_FPAQ01000048.1"/>
</dbReference>
<gene>
    <name evidence="5" type="ORF">SAMN04487956_1488</name>
</gene>
<dbReference type="InterPro" id="IPR001296">
    <property type="entry name" value="Glyco_trans_1"/>
</dbReference>
<sequence>MQPLVSVIVPIYNVASYLDCCLNSIRGQSYQRLEIIMVEDCSTDDSVSLAERHLVDPRVRLLRHARNAGLSAARNTGIEAATGDFVLFVDSDDAIAPALVKSCLTHAQASGADVVVFDFVPFEDGDALPETGRVVDTLGTESLDAVQYFRLHHFAWLKFIRADLLRDPCLRFPIGLYYEDWPFHWQLGFVSNSMHTLAGQWYYYRQRGSSITASRGRKLLDQFKVQRLVLEMVRQQGGRDAASVLYQKVHGTFWTVLIRVENRLLPEAIMTARRLRGELLGVATVPPRDGRTALMALLLALPPPLSGAGLRLVRSLKAIAASFFDKTAVKGKGAERMKHQAVPHPQRVLHIVGRMDRAGAETMLMNYYRAIDRTRLQLDFLVYTTEEGDYDAEIRTLGGEIIQIEGDAGWLKRAIAMTRIFRQSKWCAVHAHTNFSNIFPLFAAVLARIPIRISHAHVTDVDCPSLAQSVYQAVAPVFLRLFATHKVACGERAAALLYRPGDNVTILPNAIESSLYLQERGEASQAVRDELLIGAETRVVLQVARLDKVKNQLFIIEVARRLKEQCQDFVTLLAGRGEMEGQLREAVARHRLNDHVKFLGVRDDIPQLLNAADVFVLPSFVEGFPVVLVEAQAAGVPCLVSDRVSTEVDLGMGLVSFYAVPDALESADAGRLADEWADALIACRDKDKPSTVERRVILESTGYCASGAMDRLARLYQIETSCRAID</sequence>
<dbReference type="PANTHER" id="PTHR22916:SF51">
    <property type="entry name" value="GLYCOSYLTRANSFERASE EPSH-RELATED"/>
    <property type="match status" value="1"/>
</dbReference>
<dbReference type="CDD" id="cd00761">
    <property type="entry name" value="Glyco_tranf_GTA_type"/>
    <property type="match status" value="1"/>
</dbReference>
<proteinExistence type="predicted"/>
<keyword evidence="1" id="KW-0328">Glycosyltransferase</keyword>
<dbReference type="EMBL" id="FPAQ01000048">
    <property type="protein sequence ID" value="SFT99796.1"/>
    <property type="molecule type" value="Genomic_DNA"/>
</dbReference>
<feature type="domain" description="Glycosyl transferase family 1" evidence="3">
    <location>
        <begin position="528"/>
        <end position="644"/>
    </location>
</feature>
<organism evidence="5 6">
    <name type="scientific">Halomonas saccharevitans</name>
    <dbReference type="NCBI Taxonomy" id="416872"/>
    <lineage>
        <taxon>Bacteria</taxon>
        <taxon>Pseudomonadati</taxon>
        <taxon>Pseudomonadota</taxon>
        <taxon>Gammaproteobacteria</taxon>
        <taxon>Oceanospirillales</taxon>
        <taxon>Halomonadaceae</taxon>
        <taxon>Halomonas</taxon>
    </lineage>
</organism>
<reference evidence="5 6" key="1">
    <citation type="submission" date="2016-10" db="EMBL/GenBank/DDBJ databases">
        <authorList>
            <person name="de Groot N.N."/>
        </authorList>
    </citation>
    <scope>NUCLEOTIDE SEQUENCE [LARGE SCALE GENOMIC DNA]</scope>
    <source>
        <strain evidence="5 6">CGMCC 1.6493</strain>
    </source>
</reference>
<dbReference type="Gene3D" id="3.40.50.2000">
    <property type="entry name" value="Glycogen Phosphorylase B"/>
    <property type="match status" value="2"/>
</dbReference>
<dbReference type="InterPro" id="IPR029044">
    <property type="entry name" value="Nucleotide-diphossugar_trans"/>
</dbReference>
<dbReference type="PANTHER" id="PTHR22916">
    <property type="entry name" value="GLYCOSYLTRANSFERASE"/>
    <property type="match status" value="1"/>
</dbReference>
<dbReference type="SUPFAM" id="SSF53448">
    <property type="entry name" value="Nucleotide-diphospho-sugar transferases"/>
    <property type="match status" value="1"/>
</dbReference>
<feature type="domain" description="Glycosyltransferase 2-like" evidence="4">
    <location>
        <begin position="6"/>
        <end position="130"/>
    </location>
</feature>
<dbReference type="GO" id="GO:0016758">
    <property type="term" value="F:hexosyltransferase activity"/>
    <property type="evidence" value="ECO:0007669"/>
    <property type="project" value="UniProtKB-ARBA"/>
</dbReference>
<dbReference type="Gene3D" id="3.90.550.10">
    <property type="entry name" value="Spore Coat Polysaccharide Biosynthesis Protein SpsA, Chain A"/>
    <property type="match status" value="1"/>
</dbReference>
<keyword evidence="2 5" id="KW-0808">Transferase</keyword>
<dbReference type="Pfam" id="PF00534">
    <property type="entry name" value="Glycos_transf_1"/>
    <property type="match status" value="1"/>
</dbReference>
<accession>A0A1I7CK55</accession>
<evidence type="ECO:0000313" key="5">
    <source>
        <dbReference type="EMBL" id="SFT99796.1"/>
    </source>
</evidence>
<name>A0A1I7CK55_9GAMM</name>
<protein>
    <submittedName>
        <fullName evidence="5">Glycosyltransferase involved in cell wall bisynthesis</fullName>
    </submittedName>
</protein>
<dbReference type="InterPro" id="IPR001173">
    <property type="entry name" value="Glyco_trans_2-like"/>
</dbReference>